<evidence type="ECO:0000313" key="2">
    <source>
        <dbReference type="EMBL" id="PPQ31673.1"/>
    </source>
</evidence>
<proteinExistence type="predicted"/>
<accession>A0A2S6NAM5</accession>
<dbReference type="CDD" id="cd03801">
    <property type="entry name" value="GT4_PimA-like"/>
    <property type="match status" value="1"/>
</dbReference>
<dbReference type="Pfam" id="PF00534">
    <property type="entry name" value="Glycos_transf_1"/>
    <property type="match status" value="1"/>
</dbReference>
<evidence type="ECO:0000259" key="1">
    <source>
        <dbReference type="Pfam" id="PF00534"/>
    </source>
</evidence>
<gene>
    <name evidence="2" type="ORF">CCR94_08350</name>
</gene>
<reference evidence="2 3" key="1">
    <citation type="journal article" date="2018" name="Arch. Microbiol.">
        <title>New insights into the metabolic potential of the phototrophic purple bacterium Rhodopila globiformis DSM 161(T) from its draft genome sequence and evidence for a vanadium-dependent nitrogenase.</title>
        <authorList>
            <person name="Imhoff J.F."/>
            <person name="Rahn T."/>
            <person name="Kunzel S."/>
            <person name="Neulinger S.C."/>
        </authorList>
    </citation>
    <scope>NUCLEOTIDE SEQUENCE [LARGE SCALE GENOMIC DNA]</scope>
    <source>
        <strain evidence="2 3">DSM 16996</strain>
    </source>
</reference>
<name>A0A2S6NAM5_9HYPH</name>
<dbReference type="RefSeq" id="WP_104507419.1">
    <property type="nucleotide sequence ID" value="NZ_JACIGC010000024.1"/>
</dbReference>
<dbReference type="GO" id="GO:0016757">
    <property type="term" value="F:glycosyltransferase activity"/>
    <property type="evidence" value="ECO:0007669"/>
    <property type="project" value="InterPro"/>
</dbReference>
<organism evidence="2 3">
    <name type="scientific">Rhodoblastus sphagnicola</name>
    <dbReference type="NCBI Taxonomy" id="333368"/>
    <lineage>
        <taxon>Bacteria</taxon>
        <taxon>Pseudomonadati</taxon>
        <taxon>Pseudomonadota</taxon>
        <taxon>Alphaproteobacteria</taxon>
        <taxon>Hyphomicrobiales</taxon>
        <taxon>Rhodoblastaceae</taxon>
        <taxon>Rhodoblastus</taxon>
    </lineage>
</organism>
<dbReference type="PANTHER" id="PTHR45947">
    <property type="entry name" value="SULFOQUINOVOSYL TRANSFERASE SQD2"/>
    <property type="match status" value="1"/>
</dbReference>
<keyword evidence="3" id="KW-1185">Reference proteome</keyword>
<dbReference type="EMBL" id="NHSJ01000053">
    <property type="protein sequence ID" value="PPQ31673.1"/>
    <property type="molecule type" value="Genomic_DNA"/>
</dbReference>
<dbReference type="InterPro" id="IPR050194">
    <property type="entry name" value="Glycosyltransferase_grp1"/>
</dbReference>
<dbReference type="SUPFAM" id="SSF53756">
    <property type="entry name" value="UDP-Glycosyltransferase/glycogen phosphorylase"/>
    <property type="match status" value="1"/>
</dbReference>
<protein>
    <recommendedName>
        <fullName evidence="1">Glycosyl transferase family 1 domain-containing protein</fullName>
    </recommendedName>
</protein>
<dbReference type="PANTHER" id="PTHR45947:SF3">
    <property type="entry name" value="SULFOQUINOVOSYL TRANSFERASE SQD2"/>
    <property type="match status" value="1"/>
</dbReference>
<sequence length="389" mass="42330">MRVLILMGGYWPGHEATGPNQSLRQMCQAMCGTHEFLVLARDRPFGAAAPSAPSGSWIDQGFAKVRYTPVSATGPRDLRQVLRTTPSDVVWMNGFHDREFTLPTLLMRRLGLVPRAPAILSARGELAVGALGLKSPRKTAYQAVARGLRLLRDVWLHAASEEEAADISARAPAARGVFLARNVRRLVDPPLSRQLDAAPDDPLRIVVVGRIARVKNIDFAIRTLAHVKRAVALEIVGPVEETDYWRSCQSLIAQLPPHVRVRLVGAIPNAEIPERVAAADLFFSPTLGENFGHAIFEALSCAVPALISNRTPWKGLEAKTAGWDLPLGDPRLFAERIDALARLPATERLKWRAGARRVAERFVSGSDAVAATARMLEAAVAGAGERRTA</sequence>
<dbReference type="OrthoDB" id="9790710at2"/>
<evidence type="ECO:0000313" key="3">
    <source>
        <dbReference type="Proteomes" id="UP000239089"/>
    </source>
</evidence>
<dbReference type="Gene3D" id="3.40.50.2000">
    <property type="entry name" value="Glycogen Phosphorylase B"/>
    <property type="match status" value="2"/>
</dbReference>
<feature type="domain" description="Glycosyl transferase family 1" evidence="1">
    <location>
        <begin position="197"/>
        <end position="356"/>
    </location>
</feature>
<dbReference type="Proteomes" id="UP000239089">
    <property type="component" value="Unassembled WGS sequence"/>
</dbReference>
<dbReference type="AlphaFoldDB" id="A0A2S6NAM5"/>
<dbReference type="InterPro" id="IPR001296">
    <property type="entry name" value="Glyco_trans_1"/>
</dbReference>
<comment type="caution">
    <text evidence="2">The sequence shown here is derived from an EMBL/GenBank/DDBJ whole genome shotgun (WGS) entry which is preliminary data.</text>
</comment>